<organism evidence="2 3">
    <name type="scientific">Lishizhenia tianjinensis</name>
    <dbReference type="NCBI Taxonomy" id="477690"/>
    <lineage>
        <taxon>Bacteria</taxon>
        <taxon>Pseudomonadati</taxon>
        <taxon>Bacteroidota</taxon>
        <taxon>Flavobacteriia</taxon>
        <taxon>Flavobacteriales</taxon>
        <taxon>Crocinitomicaceae</taxon>
        <taxon>Lishizhenia</taxon>
    </lineage>
</organism>
<keyword evidence="3" id="KW-1185">Reference proteome</keyword>
<dbReference type="EMBL" id="FPAS01000006">
    <property type="protein sequence ID" value="SFT88646.1"/>
    <property type="molecule type" value="Genomic_DNA"/>
</dbReference>
<dbReference type="STRING" id="477690.SAMN05216474_2932"/>
<reference evidence="2 3" key="1">
    <citation type="submission" date="2016-10" db="EMBL/GenBank/DDBJ databases">
        <authorList>
            <person name="de Groot N.N."/>
        </authorList>
    </citation>
    <scope>NUCLEOTIDE SEQUENCE [LARGE SCALE GENOMIC DNA]</scope>
    <source>
        <strain evidence="2 3">CGMCC 1.7005</strain>
    </source>
</reference>
<gene>
    <name evidence="2" type="ORF">SAMN05216474_2932</name>
</gene>
<protein>
    <submittedName>
        <fullName evidence="2">Uncharacterized protein</fullName>
    </submittedName>
</protein>
<evidence type="ECO:0000313" key="2">
    <source>
        <dbReference type="EMBL" id="SFT88646.1"/>
    </source>
</evidence>
<keyword evidence="1" id="KW-0812">Transmembrane</keyword>
<sequence>MSDNFFDQSTAAVGTIYTIIALAIIGGILMFG</sequence>
<name>A0A1I7BNB4_9FLAO</name>
<dbReference type="Proteomes" id="UP000236454">
    <property type="component" value="Unassembled WGS sequence"/>
</dbReference>
<keyword evidence="1" id="KW-0472">Membrane</keyword>
<proteinExistence type="predicted"/>
<keyword evidence="1" id="KW-1133">Transmembrane helix</keyword>
<evidence type="ECO:0000313" key="3">
    <source>
        <dbReference type="Proteomes" id="UP000236454"/>
    </source>
</evidence>
<dbReference type="AlphaFoldDB" id="A0A1I7BNB4"/>
<accession>A0A1I7BNB4</accession>
<feature type="transmembrane region" description="Helical" evidence="1">
    <location>
        <begin position="12"/>
        <end position="31"/>
    </location>
</feature>
<evidence type="ECO:0000256" key="1">
    <source>
        <dbReference type="SAM" id="Phobius"/>
    </source>
</evidence>